<feature type="domain" description="Glyceraldehyde 3-phosphate dehydrogenase NAD(P) binding" evidence="4">
    <location>
        <begin position="1"/>
        <end position="150"/>
    </location>
</feature>
<accession>A0ABR7XAN5</accession>
<gene>
    <name evidence="5" type="primary">gap</name>
    <name evidence="5" type="ORF">IDJ75_20395</name>
</gene>
<dbReference type="InterPro" id="IPR020828">
    <property type="entry name" value="GlycerAld_3-P_DH_NAD(P)-bd"/>
</dbReference>
<dbReference type="InterPro" id="IPR020829">
    <property type="entry name" value="GlycerAld_3-P_DH_cat"/>
</dbReference>
<dbReference type="PANTHER" id="PTHR43148">
    <property type="entry name" value="GLYCERALDEHYDE-3-PHOSPHATE DEHYDROGENASE 2"/>
    <property type="match status" value="1"/>
</dbReference>
<protein>
    <submittedName>
        <fullName evidence="5">Type I glyceraldehyde-3-phosphate dehydrogenase</fullName>
    </submittedName>
</protein>
<dbReference type="PRINTS" id="PR00078">
    <property type="entry name" value="G3PDHDRGNASE"/>
</dbReference>
<dbReference type="CDD" id="cd05214">
    <property type="entry name" value="GAPDH_I_N"/>
    <property type="match status" value="1"/>
</dbReference>
<evidence type="ECO:0000256" key="3">
    <source>
        <dbReference type="RuleBase" id="RU000397"/>
    </source>
</evidence>
<dbReference type="PIRSF" id="PIRSF000149">
    <property type="entry name" value="GAP_DH"/>
    <property type="match status" value="1"/>
</dbReference>
<comment type="similarity">
    <text evidence="1 3">Belongs to the glyceraldehyde-3-phosphate dehydrogenase family.</text>
</comment>
<dbReference type="Pfam" id="PF02800">
    <property type="entry name" value="Gp_dh_C"/>
    <property type="match status" value="1"/>
</dbReference>
<evidence type="ECO:0000313" key="5">
    <source>
        <dbReference type="EMBL" id="MBD1387657.1"/>
    </source>
</evidence>
<evidence type="ECO:0000256" key="1">
    <source>
        <dbReference type="ARBA" id="ARBA00007406"/>
    </source>
</evidence>
<dbReference type="SUPFAM" id="SSF55347">
    <property type="entry name" value="Glyceraldehyde-3-phosphate dehydrogenase-like, C-terminal domain"/>
    <property type="match status" value="1"/>
</dbReference>
<dbReference type="Proteomes" id="UP000618754">
    <property type="component" value="Unassembled WGS sequence"/>
</dbReference>
<organism evidence="5 6">
    <name type="scientific">Mucilaginibacter rigui</name>
    <dbReference type="NCBI Taxonomy" id="534635"/>
    <lineage>
        <taxon>Bacteria</taxon>
        <taxon>Pseudomonadati</taxon>
        <taxon>Bacteroidota</taxon>
        <taxon>Sphingobacteriia</taxon>
        <taxon>Sphingobacteriales</taxon>
        <taxon>Sphingobacteriaceae</taxon>
        <taxon>Mucilaginibacter</taxon>
    </lineage>
</organism>
<dbReference type="NCBIfam" id="TIGR01534">
    <property type="entry name" value="GAPDH-I"/>
    <property type="match status" value="1"/>
</dbReference>
<dbReference type="CDD" id="cd18126">
    <property type="entry name" value="GAPDH_I_C"/>
    <property type="match status" value="1"/>
</dbReference>
<keyword evidence="6" id="KW-1185">Reference proteome</keyword>
<dbReference type="SMART" id="SM00846">
    <property type="entry name" value="Gp_dh_N"/>
    <property type="match status" value="1"/>
</dbReference>
<reference evidence="5 6" key="1">
    <citation type="submission" date="2020-09" db="EMBL/GenBank/DDBJ databases">
        <title>Novel species of Mucilaginibacter isolated from a glacier on the Tibetan Plateau.</title>
        <authorList>
            <person name="Liu Q."/>
            <person name="Xin Y.-H."/>
        </authorList>
    </citation>
    <scope>NUCLEOTIDE SEQUENCE [LARGE SCALE GENOMIC DNA]</scope>
    <source>
        <strain evidence="5 6">CGMCC 1.13878</strain>
    </source>
</reference>
<evidence type="ECO:0000313" key="6">
    <source>
        <dbReference type="Proteomes" id="UP000618754"/>
    </source>
</evidence>
<dbReference type="Pfam" id="PF00044">
    <property type="entry name" value="Gp_dh_N"/>
    <property type="match status" value="1"/>
</dbReference>
<dbReference type="InterPro" id="IPR036291">
    <property type="entry name" value="NAD(P)-bd_dom_sf"/>
</dbReference>
<name>A0ABR7XAN5_9SPHI</name>
<comment type="caution">
    <text evidence="5">The sequence shown here is derived from an EMBL/GenBank/DDBJ whole genome shotgun (WGS) entry which is preliminary data.</text>
</comment>
<sequence length="332" mass="35702">MRIAINGFGRIGRIFLRTILAKPGIDVVAINDQADTATLAHLFKYDSVHRGFKGTVTNDENNLYVNGKQIIVLQQTDPSHLPWKQLDIDLVVEATGKFITEAGALKHITAGAKQVIISAPSSDKSVPTVVLAVNDGEVDLRSPVLSNASCTTNNVAAMVKILDDNWHIKDGYITTVHSMTGDQNLHDAPHKDLRRARAASASIIPTTTGAAKAITNIFPHLEGRLGGAGIRVPVLNGSLTDFTCSLEKMPTVAEINAAFKAAADGPMKNVLEYTEDPIVSTDILDNPHSCIFDAQLTSIVGGLVKVVGWYDNEMGYSSRLADLVEEISQLPL</sequence>
<dbReference type="InterPro" id="IPR020831">
    <property type="entry name" value="GlycerAld/Erythrose_P_DH"/>
</dbReference>
<keyword evidence="2" id="KW-0560">Oxidoreductase</keyword>
<dbReference type="Gene3D" id="3.30.360.10">
    <property type="entry name" value="Dihydrodipicolinate Reductase, domain 2"/>
    <property type="match status" value="1"/>
</dbReference>
<dbReference type="RefSeq" id="WP_191177503.1">
    <property type="nucleotide sequence ID" value="NZ_JACWMW010000007.1"/>
</dbReference>
<proteinExistence type="inferred from homology"/>
<dbReference type="EMBL" id="JACWMW010000007">
    <property type="protein sequence ID" value="MBD1387657.1"/>
    <property type="molecule type" value="Genomic_DNA"/>
</dbReference>
<dbReference type="SUPFAM" id="SSF51735">
    <property type="entry name" value="NAD(P)-binding Rossmann-fold domains"/>
    <property type="match status" value="1"/>
</dbReference>
<dbReference type="Gene3D" id="3.40.50.720">
    <property type="entry name" value="NAD(P)-binding Rossmann-like Domain"/>
    <property type="match status" value="1"/>
</dbReference>
<evidence type="ECO:0000259" key="4">
    <source>
        <dbReference type="SMART" id="SM00846"/>
    </source>
</evidence>
<evidence type="ECO:0000256" key="2">
    <source>
        <dbReference type="ARBA" id="ARBA00023002"/>
    </source>
</evidence>
<dbReference type="InterPro" id="IPR006424">
    <property type="entry name" value="Glyceraldehyde-3-P_DH_1"/>
</dbReference>